<evidence type="ECO:0000256" key="9">
    <source>
        <dbReference type="ARBA" id="ARBA00023163"/>
    </source>
</evidence>
<dbReference type="PANTHER" id="PTHR17250">
    <property type="entry name" value="NEGATIVE ELONGATION FACTOR E"/>
    <property type="match status" value="1"/>
</dbReference>
<keyword evidence="7 11" id="KW-0694">RNA-binding</keyword>
<evidence type="ECO:0000256" key="11">
    <source>
        <dbReference type="PROSITE-ProRule" id="PRU00176"/>
    </source>
</evidence>
<feature type="domain" description="RRM" evidence="13">
    <location>
        <begin position="178"/>
        <end position="248"/>
    </location>
</feature>
<dbReference type="InterPro" id="IPR035979">
    <property type="entry name" value="RBD_domain_sf"/>
</dbReference>
<protein>
    <recommendedName>
        <fullName evidence="4">Negative elongation factor E</fullName>
    </recommendedName>
</protein>
<keyword evidence="8" id="KW-0805">Transcription regulation</keyword>
<organism evidence="14 15">
    <name type="scientific">Parelaphostrongylus tenuis</name>
    <name type="common">Meningeal worm</name>
    <dbReference type="NCBI Taxonomy" id="148309"/>
    <lineage>
        <taxon>Eukaryota</taxon>
        <taxon>Metazoa</taxon>
        <taxon>Ecdysozoa</taxon>
        <taxon>Nematoda</taxon>
        <taxon>Chromadorea</taxon>
        <taxon>Rhabditida</taxon>
        <taxon>Rhabditina</taxon>
        <taxon>Rhabditomorpha</taxon>
        <taxon>Strongyloidea</taxon>
        <taxon>Metastrongylidae</taxon>
        <taxon>Parelaphostrongylus</taxon>
    </lineage>
</organism>
<dbReference type="Proteomes" id="UP001196413">
    <property type="component" value="Unassembled WGS sequence"/>
</dbReference>
<name>A0AAD5R9D6_PARTN</name>
<gene>
    <name evidence="14" type="ORF">KIN20_034298</name>
</gene>
<evidence type="ECO:0000259" key="13">
    <source>
        <dbReference type="PROSITE" id="PS50102"/>
    </source>
</evidence>
<evidence type="ECO:0000256" key="6">
    <source>
        <dbReference type="ARBA" id="ARBA00022491"/>
    </source>
</evidence>
<keyword evidence="6" id="KW-0678">Repressor</keyword>
<evidence type="ECO:0000313" key="14">
    <source>
        <dbReference type="EMBL" id="KAJ1372205.1"/>
    </source>
</evidence>
<dbReference type="Gene3D" id="3.30.70.330">
    <property type="match status" value="1"/>
</dbReference>
<evidence type="ECO:0000256" key="4">
    <source>
        <dbReference type="ARBA" id="ARBA00014464"/>
    </source>
</evidence>
<evidence type="ECO:0000256" key="2">
    <source>
        <dbReference type="ARBA" id="ARBA00004286"/>
    </source>
</evidence>
<reference evidence="14" key="1">
    <citation type="submission" date="2021-06" db="EMBL/GenBank/DDBJ databases">
        <title>Parelaphostrongylus tenuis whole genome reference sequence.</title>
        <authorList>
            <person name="Garwood T.J."/>
            <person name="Larsen P.A."/>
            <person name="Fountain-Jones N.M."/>
            <person name="Garbe J.R."/>
            <person name="Macchietto M.G."/>
            <person name="Kania S.A."/>
            <person name="Gerhold R.W."/>
            <person name="Richards J.E."/>
            <person name="Wolf T.M."/>
        </authorList>
    </citation>
    <scope>NUCLEOTIDE SEQUENCE</scope>
    <source>
        <strain evidence="14">MNPRO001-30</strain>
        <tissue evidence="14">Meninges</tissue>
    </source>
</reference>
<evidence type="ECO:0000256" key="8">
    <source>
        <dbReference type="ARBA" id="ARBA00023015"/>
    </source>
</evidence>
<evidence type="ECO:0000256" key="3">
    <source>
        <dbReference type="ARBA" id="ARBA00006120"/>
    </source>
</evidence>
<dbReference type="CDD" id="cd00590">
    <property type="entry name" value="RRM_SF"/>
    <property type="match status" value="1"/>
</dbReference>
<dbReference type="GO" id="GO:0034244">
    <property type="term" value="P:negative regulation of transcription elongation by RNA polymerase II"/>
    <property type="evidence" value="ECO:0007669"/>
    <property type="project" value="TreeGrafter"/>
</dbReference>
<feature type="coiled-coil region" evidence="12">
    <location>
        <begin position="56"/>
        <end position="113"/>
    </location>
</feature>
<dbReference type="AlphaFoldDB" id="A0AAD5R9D6"/>
<dbReference type="GO" id="GO:0005694">
    <property type="term" value="C:chromosome"/>
    <property type="evidence" value="ECO:0007669"/>
    <property type="project" value="UniProtKB-SubCell"/>
</dbReference>
<dbReference type="GO" id="GO:0003723">
    <property type="term" value="F:RNA binding"/>
    <property type="evidence" value="ECO:0007669"/>
    <property type="project" value="UniProtKB-UniRule"/>
</dbReference>
<keyword evidence="10" id="KW-0539">Nucleus</keyword>
<evidence type="ECO:0000256" key="7">
    <source>
        <dbReference type="ARBA" id="ARBA00022884"/>
    </source>
</evidence>
<keyword evidence="5" id="KW-0158">Chromosome</keyword>
<dbReference type="SUPFAM" id="SSF54928">
    <property type="entry name" value="RNA-binding domain, RBD"/>
    <property type="match status" value="1"/>
</dbReference>
<evidence type="ECO:0000256" key="10">
    <source>
        <dbReference type="ARBA" id="ARBA00023242"/>
    </source>
</evidence>
<comment type="subcellular location">
    <subcellularLocation>
        <location evidence="2">Chromosome</location>
    </subcellularLocation>
    <subcellularLocation>
        <location evidence="1">Nucleus</location>
    </subcellularLocation>
</comment>
<comment type="similarity">
    <text evidence="3">Belongs to the RRM NELF-E family.</text>
</comment>
<dbReference type="SMART" id="SM00360">
    <property type="entry name" value="RRM"/>
    <property type="match status" value="1"/>
</dbReference>
<dbReference type="Pfam" id="PF00076">
    <property type="entry name" value="RRM_1"/>
    <property type="match status" value="1"/>
</dbReference>
<proteinExistence type="inferred from homology"/>
<dbReference type="EMBL" id="JAHQIW010007106">
    <property type="protein sequence ID" value="KAJ1372205.1"/>
    <property type="molecule type" value="Genomic_DNA"/>
</dbReference>
<dbReference type="InterPro" id="IPR033102">
    <property type="entry name" value="NELFE"/>
</dbReference>
<sequence>MTRGGLPMCQFNAAIITGKRVTNSPTAETCYLARFITLGVSSRVTSMNTIVLPTTLSDEERALKEMHEKLKQVRRLISERRSFGSTDVLKIEKNKVKNSLEQAEVATEELKRKVMSGAITVKKIDEKQTFKRARVDRRRRTVSTIEEGEIVESMDYALTPVTTSSFTCSGGSEECHGRTIVIRGSPFQKEEVIREYGKFGEILSTKIDNEQKLCFVQFKKGEEALTAVKEMNGIVINGIKIEVSMVEQQNSGNSVL</sequence>
<dbReference type="InterPro" id="IPR012677">
    <property type="entry name" value="Nucleotide-bd_a/b_plait_sf"/>
</dbReference>
<dbReference type="PROSITE" id="PS50102">
    <property type="entry name" value="RRM"/>
    <property type="match status" value="1"/>
</dbReference>
<keyword evidence="15" id="KW-1185">Reference proteome</keyword>
<keyword evidence="9" id="KW-0804">Transcription</keyword>
<evidence type="ECO:0000256" key="1">
    <source>
        <dbReference type="ARBA" id="ARBA00004123"/>
    </source>
</evidence>
<evidence type="ECO:0000256" key="12">
    <source>
        <dbReference type="SAM" id="Coils"/>
    </source>
</evidence>
<dbReference type="PANTHER" id="PTHR17250:SF0">
    <property type="entry name" value="NEGATIVE ELONGATION FACTOR E"/>
    <property type="match status" value="1"/>
</dbReference>
<evidence type="ECO:0000313" key="15">
    <source>
        <dbReference type="Proteomes" id="UP001196413"/>
    </source>
</evidence>
<accession>A0AAD5R9D6</accession>
<dbReference type="GO" id="GO:0032021">
    <property type="term" value="C:NELF complex"/>
    <property type="evidence" value="ECO:0007669"/>
    <property type="project" value="InterPro"/>
</dbReference>
<comment type="caution">
    <text evidence="14">The sequence shown here is derived from an EMBL/GenBank/DDBJ whole genome shotgun (WGS) entry which is preliminary data.</text>
</comment>
<keyword evidence="12" id="KW-0175">Coiled coil</keyword>
<dbReference type="InterPro" id="IPR000504">
    <property type="entry name" value="RRM_dom"/>
</dbReference>
<evidence type="ECO:0000256" key="5">
    <source>
        <dbReference type="ARBA" id="ARBA00022454"/>
    </source>
</evidence>